<dbReference type="OrthoDB" id="2417456at2"/>
<evidence type="ECO:0000313" key="2">
    <source>
        <dbReference type="EMBL" id="CEA01189.1"/>
    </source>
</evidence>
<keyword evidence="1" id="KW-0472">Membrane</keyword>
<keyword evidence="1" id="KW-0812">Transmembrane</keyword>
<feature type="transmembrane region" description="Helical" evidence="1">
    <location>
        <begin position="145"/>
        <end position="165"/>
    </location>
</feature>
<feature type="transmembrane region" description="Helical" evidence="1">
    <location>
        <begin position="239"/>
        <end position="257"/>
    </location>
</feature>
<feature type="transmembrane region" description="Helical" evidence="1">
    <location>
        <begin position="113"/>
        <end position="133"/>
    </location>
</feature>
<evidence type="ECO:0000256" key="1">
    <source>
        <dbReference type="SAM" id="Phobius"/>
    </source>
</evidence>
<dbReference type="RefSeq" id="WP_035809562.1">
    <property type="nucleotide sequence ID" value="NZ_CCSE01000001.1"/>
</dbReference>
<sequence length="265" mass="29884">MTNYKNEYKKVFSRLPEDDQLAFNSLDSEFDKHFVTEDAKYEQLHIMAVSMIDSGQNYTEYYNAKTKDVARVASKKLPKYRSKYWSDAAILGVYFALLFSATIFLFGEIVISLVLPAVVILILAMVPFMNHGIKHQSSGRGNKQMIAGILFLVLFAGANLLILFMNSNTLSPLKVAAYDASLADILLYILFVMTAAASLYFMFSTDSWAGRIIFIVLFIYSAGRLIYPFDVLNGLSSFIVQYFMFIGLIIIIIAQYLRSKSTGES</sequence>
<reference evidence="2 3" key="1">
    <citation type="submission" date="2014-07" db="EMBL/GenBank/DDBJ databases">
        <authorList>
            <person name="Urmite Genomes Urmite Genomes"/>
        </authorList>
    </citation>
    <scope>NUCLEOTIDE SEQUENCE [LARGE SCALE GENOMIC DNA]</scope>
    <source>
        <strain evidence="2 3">13MG44_air</strain>
    </source>
</reference>
<accession>A0A078M4R8</accession>
<name>A0A078M4R8_9STAP</name>
<organism evidence="2 3">
    <name type="scientific">Jeotgalicoccus saudimassiliensis</name>
    <dbReference type="NCBI Taxonomy" id="1461582"/>
    <lineage>
        <taxon>Bacteria</taxon>
        <taxon>Bacillati</taxon>
        <taxon>Bacillota</taxon>
        <taxon>Bacilli</taxon>
        <taxon>Bacillales</taxon>
        <taxon>Staphylococcaceae</taxon>
        <taxon>Jeotgalicoccus</taxon>
    </lineage>
</organism>
<proteinExistence type="predicted"/>
<gene>
    <name evidence="2" type="ORF">BN1048_01266</name>
</gene>
<dbReference type="HOGENOM" id="CLU_1048788_0_0_9"/>
<feature type="transmembrane region" description="Helical" evidence="1">
    <location>
        <begin position="185"/>
        <end position="203"/>
    </location>
</feature>
<dbReference type="Proteomes" id="UP000044136">
    <property type="component" value="Unassembled WGS sequence"/>
</dbReference>
<keyword evidence="3" id="KW-1185">Reference proteome</keyword>
<dbReference type="EMBL" id="CCSE01000001">
    <property type="protein sequence ID" value="CEA01189.1"/>
    <property type="molecule type" value="Genomic_DNA"/>
</dbReference>
<feature type="transmembrane region" description="Helical" evidence="1">
    <location>
        <begin position="208"/>
        <end position="227"/>
    </location>
</feature>
<protein>
    <submittedName>
        <fullName evidence="2">Uncharacterized protein</fullName>
    </submittedName>
</protein>
<dbReference type="AlphaFoldDB" id="A0A078M4R8"/>
<keyword evidence="1" id="KW-1133">Transmembrane helix</keyword>
<evidence type="ECO:0000313" key="3">
    <source>
        <dbReference type="Proteomes" id="UP000044136"/>
    </source>
</evidence>
<feature type="transmembrane region" description="Helical" evidence="1">
    <location>
        <begin position="84"/>
        <end position="107"/>
    </location>
</feature>